<reference evidence="1" key="2">
    <citation type="journal article" date="2022" name="Microbiol. Resour. Announc.">
        <title>Metagenome Sequencing to Explore Phylogenomics of Terrestrial Cyanobacteria.</title>
        <authorList>
            <person name="Ward R.D."/>
            <person name="Stajich J.E."/>
            <person name="Johansen J.R."/>
            <person name="Huntemann M."/>
            <person name="Clum A."/>
            <person name="Foster B."/>
            <person name="Foster B."/>
            <person name="Roux S."/>
            <person name="Palaniappan K."/>
            <person name="Varghese N."/>
            <person name="Mukherjee S."/>
            <person name="Reddy T.B.K."/>
            <person name="Daum C."/>
            <person name="Copeland A."/>
            <person name="Chen I.A."/>
            <person name="Ivanova N.N."/>
            <person name="Kyrpides N.C."/>
            <person name="Shapiro N."/>
            <person name="Eloe-Fadrosh E.A."/>
            <person name="Pietrasiak N."/>
        </authorList>
    </citation>
    <scope>NUCLEOTIDE SEQUENCE</scope>
    <source>
        <strain evidence="1">GSE-NOS-MK-12-04C</strain>
    </source>
</reference>
<dbReference type="Gene3D" id="2.60.120.620">
    <property type="entry name" value="q2cbj1_9rhob like domain"/>
    <property type="match status" value="1"/>
</dbReference>
<evidence type="ECO:0000313" key="2">
    <source>
        <dbReference type="Proteomes" id="UP000729701"/>
    </source>
</evidence>
<sequence>MKEFMLDIHIKLIAYLRDNIGEFFSNPQWFFMRKTARFHAIRNLKKASLKKWDNLRDIEKQESKIFPDINVEDVVKSLEKDGLFQGINLPTDIVNDILQFALNADCYGSKKPNFGFRVHEKEKAELHYGCKFLVARYFNTASQCPAIKMLENDPILLTIAAKYFKTKPVHIANSLWWSFPKESTFLEQSKAAQVFHCDLDDYDFIKFFFYITDVDLDSGPHVYIQGSHKKKKFFYQLLRGRATKEDLINYYGQENIVNICGAAGWGFVEDTFGYHKGSHPINQPRLILQVEFATHNYQTQHDEIDPIHLKAISFEDEHQGNLNTQNLHSAKPK</sequence>
<name>A0A951QQ13_9CYAN</name>
<organism evidence="1 2">
    <name type="scientific">Cyanomargarita calcarea GSE-NOS-MK-12-04C</name>
    <dbReference type="NCBI Taxonomy" id="2839659"/>
    <lineage>
        <taxon>Bacteria</taxon>
        <taxon>Bacillati</taxon>
        <taxon>Cyanobacteriota</taxon>
        <taxon>Cyanophyceae</taxon>
        <taxon>Nostocales</taxon>
        <taxon>Cyanomargaritaceae</taxon>
        <taxon>Cyanomargarita</taxon>
    </lineage>
</organism>
<dbReference type="AlphaFoldDB" id="A0A951QQ13"/>
<proteinExistence type="predicted"/>
<accession>A0A951QQ13</accession>
<dbReference type="EMBL" id="JAHHGZ010000025">
    <property type="protein sequence ID" value="MBW4669891.1"/>
    <property type="molecule type" value="Genomic_DNA"/>
</dbReference>
<dbReference type="Proteomes" id="UP000729701">
    <property type="component" value="Unassembled WGS sequence"/>
</dbReference>
<protein>
    <recommendedName>
        <fullName evidence="3">Phytanoyl-CoA dioxygenase</fullName>
    </recommendedName>
</protein>
<dbReference type="SUPFAM" id="SSF51197">
    <property type="entry name" value="Clavaminate synthase-like"/>
    <property type="match status" value="1"/>
</dbReference>
<gene>
    <name evidence="1" type="ORF">KME60_21375</name>
</gene>
<reference evidence="1" key="1">
    <citation type="submission" date="2021-05" db="EMBL/GenBank/DDBJ databases">
        <authorList>
            <person name="Pietrasiak N."/>
            <person name="Ward R."/>
            <person name="Stajich J.E."/>
            <person name="Kurbessoian T."/>
        </authorList>
    </citation>
    <scope>NUCLEOTIDE SEQUENCE</scope>
    <source>
        <strain evidence="1">GSE-NOS-MK-12-04C</strain>
    </source>
</reference>
<evidence type="ECO:0000313" key="1">
    <source>
        <dbReference type="EMBL" id="MBW4669891.1"/>
    </source>
</evidence>
<evidence type="ECO:0008006" key="3">
    <source>
        <dbReference type="Google" id="ProtNLM"/>
    </source>
</evidence>
<comment type="caution">
    <text evidence="1">The sequence shown here is derived from an EMBL/GenBank/DDBJ whole genome shotgun (WGS) entry which is preliminary data.</text>
</comment>